<dbReference type="Gene3D" id="3.30.1330.90">
    <property type="entry name" value="D-3-phosphoglycerate dehydrogenase, domain 3"/>
    <property type="match status" value="1"/>
</dbReference>
<dbReference type="InterPro" id="IPR006139">
    <property type="entry name" value="D-isomer_2_OHA_DH_cat_dom"/>
</dbReference>
<dbReference type="InterPro" id="IPR002912">
    <property type="entry name" value="ACT_dom"/>
</dbReference>
<evidence type="ECO:0000256" key="8">
    <source>
        <dbReference type="ARBA" id="ARBA00048731"/>
    </source>
</evidence>
<dbReference type="Gene3D" id="3.30.70.260">
    <property type="match status" value="1"/>
</dbReference>
<dbReference type="SUPFAM" id="SSF55021">
    <property type="entry name" value="ACT-like"/>
    <property type="match status" value="1"/>
</dbReference>
<dbReference type="PROSITE" id="PS51671">
    <property type="entry name" value="ACT"/>
    <property type="match status" value="1"/>
</dbReference>
<reference evidence="11 12" key="1">
    <citation type="submission" date="2020-04" db="EMBL/GenBank/DDBJ databases">
        <authorList>
            <person name="Klaysubun C."/>
            <person name="Duangmal K."/>
            <person name="Lipun K."/>
        </authorList>
    </citation>
    <scope>NUCLEOTIDE SEQUENCE [LARGE SCALE GENOMIC DNA]</scope>
    <source>
        <strain evidence="11 12">K10HN5</strain>
    </source>
</reference>
<dbReference type="Pfam" id="PF19304">
    <property type="entry name" value="PGDH_inter"/>
    <property type="match status" value="1"/>
</dbReference>
<evidence type="ECO:0000256" key="5">
    <source>
        <dbReference type="ARBA" id="ARBA00023002"/>
    </source>
</evidence>
<dbReference type="PROSITE" id="PS00670">
    <property type="entry name" value="D_2_HYDROXYACID_DH_2"/>
    <property type="match status" value="1"/>
</dbReference>
<dbReference type="InterPro" id="IPR036291">
    <property type="entry name" value="NAD(P)-bd_dom_sf"/>
</dbReference>
<dbReference type="InterPro" id="IPR045626">
    <property type="entry name" value="PGDH_ASB_dom"/>
</dbReference>
<dbReference type="CDD" id="cd12173">
    <property type="entry name" value="PGDH_4"/>
    <property type="match status" value="1"/>
</dbReference>
<dbReference type="InterPro" id="IPR006236">
    <property type="entry name" value="PGDH"/>
</dbReference>
<evidence type="ECO:0000256" key="9">
    <source>
        <dbReference type="RuleBase" id="RU363003"/>
    </source>
</evidence>
<dbReference type="Pfam" id="PF00389">
    <property type="entry name" value="2-Hacid_dh"/>
    <property type="match status" value="1"/>
</dbReference>
<feature type="domain" description="ACT" evidence="10">
    <location>
        <begin position="465"/>
        <end position="537"/>
    </location>
</feature>
<comment type="caution">
    <text evidence="11">The sequence shown here is derived from an EMBL/GenBank/DDBJ whole genome shotgun (WGS) entry which is preliminary data.</text>
</comment>
<dbReference type="InterPro" id="IPR029752">
    <property type="entry name" value="D-isomer_DH_CS1"/>
</dbReference>
<evidence type="ECO:0000256" key="6">
    <source>
        <dbReference type="ARBA" id="ARBA00023027"/>
    </source>
</evidence>
<comment type="function">
    <text evidence="1">Catalyzes the reversible oxidation of 3-phospho-D-glycerate to 3-phosphonooxypyruvate, the first step of the phosphorylated L-serine biosynthesis pathway. Also catalyzes the reversible oxidation of 2-hydroxyglutarate to 2-oxoglutarate.</text>
</comment>
<keyword evidence="5 9" id="KW-0560">Oxidoreductase</keyword>
<dbReference type="Pfam" id="PF01842">
    <property type="entry name" value="ACT"/>
    <property type="match status" value="1"/>
</dbReference>
<dbReference type="Gene3D" id="3.40.50.720">
    <property type="entry name" value="NAD(P)-binding Rossmann-like Domain"/>
    <property type="match status" value="2"/>
</dbReference>
<dbReference type="EMBL" id="JAAXLA010000073">
    <property type="protein sequence ID" value="NMI01095.1"/>
    <property type="molecule type" value="Genomic_DNA"/>
</dbReference>
<keyword evidence="6 9" id="KW-0520">NAD</keyword>
<proteinExistence type="inferred from homology"/>
<dbReference type="InterPro" id="IPR029753">
    <property type="entry name" value="D-isomer_DH_CS"/>
</dbReference>
<evidence type="ECO:0000256" key="3">
    <source>
        <dbReference type="ARBA" id="ARBA00005854"/>
    </source>
</evidence>
<sequence>MSTSVSANDQTRPVVLLAEKLAPSAVALLGDDVEIRHVDGTDRPALLAAIADADALLVRSATKVDAEALAASTRLKVVARAGVGLDNVDVPAATARGVMVVNAPTSNIVSAAEHAVALLLAVARHIPAADASLRGGAWKRSAYTGVELNGKVVGVVGLGKIGQLVAQRLAAFGTELIAYDPYVAPARAAQLGIELVSLEDLLRRADAISIHLPKTPETLGLIGKDQLAMTKPGVLIVNAARGGLIDEDALADAVRSGHVGGAGIDVYVTEPTTSSPLFELPNVVVTPHLGASTDEAQDRAGTDVARSVQLALAGEFVPDAVNVQIDGVVGEEVRPWLPLVQKLGTVLHAVAGRVPTSVTVDVAGELASEDVSVLSLAALRGVFTHVVEDQVTFVNVPALAAERGVSVELTTAPESENHRSVVQLRGAMPDGESITVSGTLTGRAQVEKLVEVNGRHFDLRAEGEVVLLEYADRPGVMGRVGSLLGEAAINIEAAQISQTTDGTDAIMLLRVDRPVDPAVLEPIGASVGARTTRLISFDD</sequence>
<protein>
    <recommendedName>
        <fullName evidence="4 9">D-3-phosphoglycerate dehydrogenase</fullName>
        <ecNumber evidence="9">1.1.1.95</ecNumber>
    </recommendedName>
</protein>
<evidence type="ECO:0000256" key="7">
    <source>
        <dbReference type="ARBA" id="ARBA00048126"/>
    </source>
</evidence>
<dbReference type="SUPFAM" id="SSF52283">
    <property type="entry name" value="Formate/glycerate dehydrogenase catalytic domain-like"/>
    <property type="match status" value="1"/>
</dbReference>
<dbReference type="PROSITE" id="PS00065">
    <property type="entry name" value="D_2_HYDROXYACID_DH_1"/>
    <property type="match status" value="1"/>
</dbReference>
<evidence type="ECO:0000259" key="10">
    <source>
        <dbReference type="PROSITE" id="PS51671"/>
    </source>
</evidence>
<name>A0ABX1SHP4_9PSEU</name>
<dbReference type="GO" id="GO:0004617">
    <property type="term" value="F:phosphoglycerate dehydrogenase activity"/>
    <property type="evidence" value="ECO:0007669"/>
    <property type="project" value="UniProtKB-EC"/>
</dbReference>
<evidence type="ECO:0000313" key="12">
    <source>
        <dbReference type="Proteomes" id="UP000820669"/>
    </source>
</evidence>
<dbReference type="CDD" id="cd04902">
    <property type="entry name" value="ACT_3PGDH-xct"/>
    <property type="match status" value="1"/>
</dbReference>
<dbReference type="PROSITE" id="PS00671">
    <property type="entry name" value="D_2_HYDROXYACID_DH_3"/>
    <property type="match status" value="1"/>
</dbReference>
<dbReference type="InterPro" id="IPR006140">
    <property type="entry name" value="D-isomer_DH_NAD-bd"/>
</dbReference>
<comment type="catalytic activity">
    <reaction evidence="7">
        <text>(R)-2-hydroxyglutarate + NAD(+) = 2-oxoglutarate + NADH + H(+)</text>
        <dbReference type="Rhea" id="RHEA:49612"/>
        <dbReference type="ChEBI" id="CHEBI:15378"/>
        <dbReference type="ChEBI" id="CHEBI:15801"/>
        <dbReference type="ChEBI" id="CHEBI:16810"/>
        <dbReference type="ChEBI" id="CHEBI:57540"/>
        <dbReference type="ChEBI" id="CHEBI:57945"/>
        <dbReference type="EC" id="1.1.1.399"/>
    </reaction>
</comment>
<dbReference type="PANTHER" id="PTHR42938:SF47">
    <property type="entry name" value="HYDROXYPYRUVATE REDUCTASE"/>
    <property type="match status" value="1"/>
</dbReference>
<evidence type="ECO:0000256" key="1">
    <source>
        <dbReference type="ARBA" id="ARBA00003800"/>
    </source>
</evidence>
<comment type="similarity">
    <text evidence="3 9">Belongs to the D-isomer specific 2-hydroxyacid dehydrogenase family.</text>
</comment>
<keyword evidence="12" id="KW-1185">Reference proteome</keyword>
<dbReference type="Proteomes" id="UP000820669">
    <property type="component" value="Unassembled WGS sequence"/>
</dbReference>
<comment type="catalytic activity">
    <reaction evidence="8 9">
        <text>(2R)-3-phosphoglycerate + NAD(+) = 3-phosphooxypyruvate + NADH + H(+)</text>
        <dbReference type="Rhea" id="RHEA:12641"/>
        <dbReference type="ChEBI" id="CHEBI:15378"/>
        <dbReference type="ChEBI" id="CHEBI:18110"/>
        <dbReference type="ChEBI" id="CHEBI:57540"/>
        <dbReference type="ChEBI" id="CHEBI:57945"/>
        <dbReference type="ChEBI" id="CHEBI:58272"/>
        <dbReference type="EC" id="1.1.1.95"/>
    </reaction>
</comment>
<keyword evidence="9" id="KW-0028">Amino-acid biosynthesis</keyword>
<accession>A0ABX1SHP4</accession>
<dbReference type="PANTHER" id="PTHR42938">
    <property type="entry name" value="FORMATE DEHYDROGENASE 1"/>
    <property type="match status" value="1"/>
</dbReference>
<dbReference type="InterPro" id="IPR045865">
    <property type="entry name" value="ACT-like_dom_sf"/>
</dbReference>
<dbReference type="SUPFAM" id="SSF143548">
    <property type="entry name" value="Serine metabolism enzymes domain"/>
    <property type="match status" value="1"/>
</dbReference>
<evidence type="ECO:0000256" key="2">
    <source>
        <dbReference type="ARBA" id="ARBA00005216"/>
    </source>
</evidence>
<dbReference type="RefSeq" id="WP_169384556.1">
    <property type="nucleotide sequence ID" value="NZ_JAAXLA010000073.1"/>
</dbReference>
<dbReference type="SUPFAM" id="SSF51735">
    <property type="entry name" value="NAD(P)-binding Rossmann-fold domains"/>
    <property type="match status" value="1"/>
</dbReference>
<dbReference type="Pfam" id="PF02826">
    <property type="entry name" value="2-Hacid_dh_C"/>
    <property type="match status" value="1"/>
</dbReference>
<evidence type="ECO:0000256" key="4">
    <source>
        <dbReference type="ARBA" id="ARBA00021582"/>
    </source>
</evidence>
<keyword evidence="9" id="KW-0718">Serine biosynthesis</keyword>
<dbReference type="InterPro" id="IPR029009">
    <property type="entry name" value="ASB_dom_sf"/>
</dbReference>
<dbReference type="EC" id="1.1.1.95" evidence="9"/>
<gene>
    <name evidence="11" type="ORF">HF526_27885</name>
</gene>
<dbReference type="NCBIfam" id="TIGR01327">
    <property type="entry name" value="PGDH"/>
    <property type="match status" value="1"/>
</dbReference>
<evidence type="ECO:0000313" key="11">
    <source>
        <dbReference type="EMBL" id="NMI01095.1"/>
    </source>
</evidence>
<organism evidence="11 12">
    <name type="scientific">Pseudonocardia acidicola</name>
    <dbReference type="NCBI Taxonomy" id="2724939"/>
    <lineage>
        <taxon>Bacteria</taxon>
        <taxon>Bacillati</taxon>
        <taxon>Actinomycetota</taxon>
        <taxon>Actinomycetes</taxon>
        <taxon>Pseudonocardiales</taxon>
        <taxon>Pseudonocardiaceae</taxon>
        <taxon>Pseudonocardia</taxon>
    </lineage>
</organism>
<comment type="pathway">
    <text evidence="2 9">Amino-acid biosynthesis; L-serine biosynthesis; L-serine from 3-phospho-D-glycerate: step 1/3.</text>
</comment>